<dbReference type="CDD" id="cd00568">
    <property type="entry name" value="TPP_enzymes"/>
    <property type="match status" value="1"/>
</dbReference>
<gene>
    <name evidence="8" type="ORF">GCM10022261_18930</name>
</gene>
<dbReference type="Proteomes" id="UP001501586">
    <property type="component" value="Unassembled WGS sequence"/>
</dbReference>
<dbReference type="SUPFAM" id="SSF52518">
    <property type="entry name" value="Thiamin diphosphate-binding fold (THDP-binding)"/>
    <property type="match status" value="2"/>
</dbReference>
<dbReference type="InterPro" id="IPR045229">
    <property type="entry name" value="TPP_enz"/>
</dbReference>
<dbReference type="InterPro" id="IPR029035">
    <property type="entry name" value="DHS-like_NAD/FAD-binding_dom"/>
</dbReference>
<dbReference type="InterPro" id="IPR012000">
    <property type="entry name" value="Thiamin_PyroP_enz_cen_dom"/>
</dbReference>
<evidence type="ECO:0000256" key="3">
    <source>
        <dbReference type="ARBA" id="ARBA00023052"/>
    </source>
</evidence>
<organism evidence="8 9">
    <name type="scientific">Brevibacterium daeguense</name>
    <dbReference type="NCBI Taxonomy" id="909936"/>
    <lineage>
        <taxon>Bacteria</taxon>
        <taxon>Bacillati</taxon>
        <taxon>Actinomycetota</taxon>
        <taxon>Actinomycetes</taxon>
        <taxon>Micrococcales</taxon>
        <taxon>Brevibacteriaceae</taxon>
        <taxon>Brevibacterium</taxon>
    </lineage>
</organism>
<dbReference type="SUPFAM" id="SSF52467">
    <property type="entry name" value="DHS-like NAD/FAD-binding domain"/>
    <property type="match status" value="1"/>
</dbReference>
<evidence type="ECO:0000259" key="7">
    <source>
        <dbReference type="Pfam" id="PF02776"/>
    </source>
</evidence>
<dbReference type="InterPro" id="IPR029061">
    <property type="entry name" value="THDP-binding"/>
</dbReference>
<proteinExistence type="inferred from homology"/>
<comment type="caution">
    <text evidence="8">The sequence shown here is derived from an EMBL/GenBank/DDBJ whole genome shotgun (WGS) entry which is preliminary data.</text>
</comment>
<protein>
    <submittedName>
        <fullName evidence="8">Thiamine pyrophosphate-binding protein</fullName>
    </submittedName>
</protein>
<dbReference type="PANTHER" id="PTHR18968:SF166">
    <property type="entry name" value="2-HYDROXYACYL-COA LYASE 2"/>
    <property type="match status" value="1"/>
</dbReference>
<name>A0ABP8EKQ1_9MICO</name>
<evidence type="ECO:0000256" key="4">
    <source>
        <dbReference type="RuleBase" id="RU362132"/>
    </source>
</evidence>
<sequence>MAKYLAEERAGRPVFGLMGDANLGYLGAFMEREGGRYIAAALEGGAVSMGDGWARATGEVAVVSVTHGPALTNTLTALTEAARSRSGLVLLAGSTPEVNDHFQYVDIEGFARFAGAGFVKVRTPAELLPMLDRAFARAAAESAPVILDIPYGVLRAEIEYRAPRIPTLHGRRLLPDPESVDEVLGLLISAKRPLLVAGRGAVASGAREAILQLARAVNAPVMTTLLAKDFFDGEPENLGIHGTLSTPAAIEYMADVDIVMSFGASLNHHTTDSFALLRDRILIQTDVDPRAISGYGPAHHAVLADARAMAQALLDRLRESELETRRAIYMDVVAAAPHRESKDLYESTTGDGFIDMRDATRWLNSVLPEGSVQVSDVGRFVYSTWPHITVDPARWIYAGAFGSIGLGTATAVGAAAARDDVPTALYVGDGGAMQGIVELGTAVRAGLPLVMMVLNDQCYGAEYLKLKWFGSSPEQSFIDWSSFAEVAKSLGAHAVRATCMAELEPAAEAIRAGRFPLLIEVVADPGKVANRPGIVPMDD</sequence>
<dbReference type="Pfam" id="PF02775">
    <property type="entry name" value="TPP_enzyme_C"/>
    <property type="match status" value="1"/>
</dbReference>
<evidence type="ECO:0000259" key="6">
    <source>
        <dbReference type="Pfam" id="PF02775"/>
    </source>
</evidence>
<accession>A0ABP8EKQ1</accession>
<feature type="domain" description="Thiamine pyrophosphate enzyme central" evidence="5">
    <location>
        <begin position="180"/>
        <end position="313"/>
    </location>
</feature>
<dbReference type="CDD" id="cd07035">
    <property type="entry name" value="TPP_PYR_POX_like"/>
    <property type="match status" value="1"/>
</dbReference>
<reference evidence="9" key="1">
    <citation type="journal article" date="2019" name="Int. J. Syst. Evol. Microbiol.">
        <title>The Global Catalogue of Microorganisms (GCM) 10K type strain sequencing project: providing services to taxonomists for standard genome sequencing and annotation.</title>
        <authorList>
            <consortium name="The Broad Institute Genomics Platform"/>
            <consortium name="The Broad Institute Genome Sequencing Center for Infectious Disease"/>
            <person name="Wu L."/>
            <person name="Ma J."/>
        </authorList>
    </citation>
    <scope>NUCLEOTIDE SEQUENCE [LARGE SCALE GENOMIC DNA]</scope>
    <source>
        <strain evidence="9">JCM 17458</strain>
    </source>
</reference>
<evidence type="ECO:0000259" key="5">
    <source>
        <dbReference type="Pfam" id="PF00205"/>
    </source>
</evidence>
<dbReference type="Pfam" id="PF02776">
    <property type="entry name" value="TPP_enzyme_N"/>
    <property type="match status" value="1"/>
</dbReference>
<dbReference type="EMBL" id="BAABAZ010000006">
    <property type="protein sequence ID" value="GAA4284362.1"/>
    <property type="molecule type" value="Genomic_DNA"/>
</dbReference>
<dbReference type="Gene3D" id="3.40.50.970">
    <property type="match status" value="2"/>
</dbReference>
<dbReference type="Gene3D" id="3.40.50.1220">
    <property type="entry name" value="TPP-binding domain"/>
    <property type="match status" value="1"/>
</dbReference>
<evidence type="ECO:0000256" key="2">
    <source>
        <dbReference type="ARBA" id="ARBA00007812"/>
    </source>
</evidence>
<dbReference type="PANTHER" id="PTHR18968">
    <property type="entry name" value="THIAMINE PYROPHOSPHATE ENZYMES"/>
    <property type="match status" value="1"/>
</dbReference>
<comment type="cofactor">
    <cofactor evidence="1">
        <name>thiamine diphosphate</name>
        <dbReference type="ChEBI" id="CHEBI:58937"/>
    </cofactor>
</comment>
<dbReference type="InterPro" id="IPR011766">
    <property type="entry name" value="TPP_enzyme_TPP-bd"/>
</dbReference>
<keyword evidence="3 4" id="KW-0786">Thiamine pyrophosphate</keyword>
<evidence type="ECO:0000313" key="9">
    <source>
        <dbReference type="Proteomes" id="UP001501586"/>
    </source>
</evidence>
<keyword evidence="9" id="KW-1185">Reference proteome</keyword>
<evidence type="ECO:0000256" key="1">
    <source>
        <dbReference type="ARBA" id="ARBA00001964"/>
    </source>
</evidence>
<dbReference type="InterPro" id="IPR012001">
    <property type="entry name" value="Thiamin_PyroP_enz_TPP-bd_dom"/>
</dbReference>
<feature type="domain" description="Thiamine pyrophosphate enzyme N-terminal TPP-binding" evidence="7">
    <location>
        <begin position="11"/>
        <end position="103"/>
    </location>
</feature>
<feature type="domain" description="Thiamine pyrophosphate enzyme TPP-binding" evidence="6">
    <location>
        <begin position="376"/>
        <end position="521"/>
    </location>
</feature>
<dbReference type="Pfam" id="PF00205">
    <property type="entry name" value="TPP_enzyme_M"/>
    <property type="match status" value="1"/>
</dbReference>
<evidence type="ECO:0000313" key="8">
    <source>
        <dbReference type="EMBL" id="GAA4284362.1"/>
    </source>
</evidence>
<comment type="similarity">
    <text evidence="2 4">Belongs to the TPP enzyme family.</text>
</comment>